<feature type="active site" evidence="5">
    <location>
        <position position="359"/>
    </location>
</feature>
<dbReference type="GO" id="GO:0000214">
    <property type="term" value="C:tRNA-intron endonuclease complex"/>
    <property type="evidence" value="ECO:0007669"/>
    <property type="project" value="UniProtKB-UniRule"/>
</dbReference>
<dbReference type="OrthoDB" id="10249562at2759"/>
<feature type="region of interest" description="Disordered" evidence="7">
    <location>
        <begin position="181"/>
        <end position="215"/>
    </location>
</feature>
<dbReference type="InterPro" id="IPR006677">
    <property type="entry name" value="tRNA_intron_Endonuc_cat-like"/>
</dbReference>
<dbReference type="GO" id="GO:0000213">
    <property type="term" value="F:tRNA-intron lyase activity"/>
    <property type="evidence" value="ECO:0007669"/>
    <property type="project" value="UniProtKB-UniRule"/>
</dbReference>
<evidence type="ECO:0000256" key="1">
    <source>
        <dbReference type="ARBA" id="ARBA00008078"/>
    </source>
</evidence>
<dbReference type="InterPro" id="IPR011856">
    <property type="entry name" value="tRNA_endonuc-like_dom_sf"/>
</dbReference>
<dbReference type="EMBL" id="MU006091">
    <property type="protein sequence ID" value="KAF2841174.1"/>
    <property type="molecule type" value="Genomic_DNA"/>
</dbReference>
<keyword evidence="3 4" id="KW-0456">Lyase</keyword>
<evidence type="ECO:0000256" key="4">
    <source>
        <dbReference type="PIRNR" id="PIRNR011789"/>
    </source>
</evidence>
<comment type="function">
    <text evidence="4">Constitutes one of the two catalytic subunit of the tRNA-splicing endonuclease complex, a complex responsible for identification and cleavage of the splice sites in pre-tRNA. It cleaves pre-tRNA at the 5'- and 3'-splice sites to release the intron. The products are an intron and two tRNA half-molecules bearing 2',3'-cyclic phosphate and 5'-OH termini. There are no conserved sequences at the splice sites, but the intron is invariably located at the same site in the gene, placing the splice sites an invariant distance from the constant structural features of the tRNA body.</text>
</comment>
<feature type="coiled-coil region" evidence="6">
    <location>
        <begin position="132"/>
        <end position="168"/>
    </location>
</feature>
<dbReference type="GO" id="GO:0005737">
    <property type="term" value="C:cytoplasm"/>
    <property type="evidence" value="ECO:0007669"/>
    <property type="project" value="TreeGrafter"/>
</dbReference>
<dbReference type="GO" id="GO:0000379">
    <property type="term" value="P:tRNA-type intron splice site recognition and cleavage"/>
    <property type="evidence" value="ECO:0007669"/>
    <property type="project" value="TreeGrafter"/>
</dbReference>
<feature type="domain" description="tRNA intron endonuclease catalytic" evidence="8">
    <location>
        <begin position="275"/>
        <end position="367"/>
    </location>
</feature>
<evidence type="ECO:0000313" key="10">
    <source>
        <dbReference type="Proteomes" id="UP000799429"/>
    </source>
</evidence>
<feature type="active site" evidence="5">
    <location>
        <position position="313"/>
    </location>
</feature>
<evidence type="ECO:0000256" key="5">
    <source>
        <dbReference type="PIRSR" id="PIRSR011789-1"/>
    </source>
</evidence>
<evidence type="ECO:0000256" key="7">
    <source>
        <dbReference type="SAM" id="MobiDB-lite"/>
    </source>
</evidence>
<comment type="similarity">
    <text evidence="1 4">Belongs to the tRNA-intron endonuclease family.</text>
</comment>
<protein>
    <recommendedName>
        <fullName evidence="4">tRNA-splicing endonuclease subunit Sen2</fullName>
        <ecNumber evidence="4">4.6.1.16</ecNumber>
    </recommendedName>
</protein>
<keyword evidence="6" id="KW-0175">Coiled coil</keyword>
<keyword evidence="2 4" id="KW-0819">tRNA processing</keyword>
<dbReference type="InterPro" id="IPR006676">
    <property type="entry name" value="tRNA_splic"/>
</dbReference>
<dbReference type="CDD" id="cd22363">
    <property type="entry name" value="tRNA-intron_lyase_C"/>
    <property type="match status" value="1"/>
</dbReference>
<dbReference type="GO" id="GO:0003676">
    <property type="term" value="F:nucleic acid binding"/>
    <property type="evidence" value="ECO:0007669"/>
    <property type="project" value="InterPro"/>
</dbReference>
<dbReference type="Gene3D" id="3.40.1350.10">
    <property type="match status" value="1"/>
</dbReference>
<organism evidence="9 10">
    <name type="scientific">Patellaria atrata CBS 101060</name>
    <dbReference type="NCBI Taxonomy" id="1346257"/>
    <lineage>
        <taxon>Eukaryota</taxon>
        <taxon>Fungi</taxon>
        <taxon>Dikarya</taxon>
        <taxon>Ascomycota</taxon>
        <taxon>Pezizomycotina</taxon>
        <taxon>Dothideomycetes</taxon>
        <taxon>Dothideomycetes incertae sedis</taxon>
        <taxon>Patellariales</taxon>
        <taxon>Patellariaceae</taxon>
        <taxon>Patellaria</taxon>
    </lineage>
</organism>
<reference evidence="9" key="1">
    <citation type="journal article" date="2020" name="Stud. Mycol.">
        <title>101 Dothideomycetes genomes: a test case for predicting lifestyles and emergence of pathogens.</title>
        <authorList>
            <person name="Haridas S."/>
            <person name="Albert R."/>
            <person name="Binder M."/>
            <person name="Bloem J."/>
            <person name="Labutti K."/>
            <person name="Salamov A."/>
            <person name="Andreopoulos B."/>
            <person name="Baker S."/>
            <person name="Barry K."/>
            <person name="Bills G."/>
            <person name="Bluhm B."/>
            <person name="Cannon C."/>
            <person name="Castanera R."/>
            <person name="Culley D."/>
            <person name="Daum C."/>
            <person name="Ezra D."/>
            <person name="Gonzalez J."/>
            <person name="Henrissat B."/>
            <person name="Kuo A."/>
            <person name="Liang C."/>
            <person name="Lipzen A."/>
            <person name="Lutzoni F."/>
            <person name="Magnuson J."/>
            <person name="Mondo S."/>
            <person name="Nolan M."/>
            <person name="Ohm R."/>
            <person name="Pangilinan J."/>
            <person name="Park H.-J."/>
            <person name="Ramirez L."/>
            <person name="Alfaro M."/>
            <person name="Sun H."/>
            <person name="Tritt A."/>
            <person name="Yoshinaga Y."/>
            <person name="Zwiers L.-H."/>
            <person name="Turgeon B."/>
            <person name="Goodwin S."/>
            <person name="Spatafora J."/>
            <person name="Crous P."/>
            <person name="Grigoriev I."/>
        </authorList>
    </citation>
    <scope>NUCLEOTIDE SEQUENCE</scope>
    <source>
        <strain evidence="9">CBS 101060</strain>
    </source>
</reference>
<gene>
    <name evidence="9" type="ORF">M501DRAFT_1022577</name>
</gene>
<comment type="caution">
    <text evidence="9">The sequence shown here is derived from an EMBL/GenBank/DDBJ whole genome shotgun (WGS) entry which is preliminary data.</text>
</comment>
<dbReference type="Pfam" id="PF01974">
    <property type="entry name" value="tRNA_int_endo"/>
    <property type="match status" value="1"/>
</dbReference>
<dbReference type="FunFam" id="3.40.1350.10:FF:000007">
    <property type="entry name" value="tRNA-splicing endonuclease subunit Sen2"/>
    <property type="match status" value="1"/>
</dbReference>
<dbReference type="Proteomes" id="UP000799429">
    <property type="component" value="Unassembled WGS sequence"/>
</dbReference>
<accession>A0A9P4SF52</accession>
<name>A0A9P4SF52_9PEZI</name>
<dbReference type="PANTHER" id="PTHR21227">
    <property type="entry name" value="TRNA-SPLICING ENDONUCLEASE SUBUNIT SEN2"/>
    <property type="match status" value="1"/>
</dbReference>
<dbReference type="InterPro" id="IPR036167">
    <property type="entry name" value="tRNA_intron_Endo_cat-like_sf"/>
</dbReference>
<evidence type="ECO:0000256" key="2">
    <source>
        <dbReference type="ARBA" id="ARBA00022694"/>
    </source>
</evidence>
<dbReference type="PANTHER" id="PTHR21227:SF0">
    <property type="entry name" value="TRNA-SPLICING ENDONUCLEASE SUBUNIT SEN2"/>
    <property type="match status" value="1"/>
</dbReference>
<keyword evidence="10" id="KW-1185">Reference proteome</keyword>
<evidence type="ECO:0000256" key="6">
    <source>
        <dbReference type="SAM" id="Coils"/>
    </source>
</evidence>
<evidence type="ECO:0000313" key="9">
    <source>
        <dbReference type="EMBL" id="KAF2841174.1"/>
    </source>
</evidence>
<dbReference type="InterPro" id="IPR016589">
    <property type="entry name" value="tRNA_splic_SEN2"/>
</dbReference>
<feature type="active site" evidence="5">
    <location>
        <position position="305"/>
    </location>
</feature>
<dbReference type="EC" id="4.6.1.16" evidence="4"/>
<dbReference type="AlphaFoldDB" id="A0A9P4SF52"/>
<evidence type="ECO:0000256" key="3">
    <source>
        <dbReference type="ARBA" id="ARBA00023239"/>
    </source>
</evidence>
<evidence type="ECO:0000259" key="8">
    <source>
        <dbReference type="Pfam" id="PF01974"/>
    </source>
</evidence>
<dbReference type="SUPFAM" id="SSF53032">
    <property type="entry name" value="tRNA-intron endonuclease catalytic domain-like"/>
    <property type="match status" value="1"/>
</dbReference>
<sequence length="408" mass="46910">MDSATEGNGAVASNFPSIPTKPYQRPNYAQIHQSPLPIKIYPLPAFIPQNPLSVLRIAYAVLSQCTSSSRSHDNPYKAYYSAADRSVHVTDPLAIRALWEKGFFGKGSLSRSEPNWFVGERRRLGIDNAETAEEYTRRRREERRQFKEERARQERMAIEERLNKEKRLAVGELQNGIVFSSNESEDATQRSTSSKVLSQTPIRQSPADSNAMENKEHLQLSPEEAFFLVYGLNMLEIVDPDTGLVNSATSLLRLFRGNSYFPPISYSSFQPDDPFLLRYVTYHHFRSLGWVVRSGIKFAVDFLLYNRGPAFTHAEFAIILLPSYSHPEWENSTFASLKGGERSWWWFHSLNRVQSHVKKTLVCVYIDVPPPSKDISRFGEDANIGSFLKHYRVREFVFKRWIANRSRD</sequence>
<feature type="compositionally biased region" description="Polar residues" evidence="7">
    <location>
        <begin position="189"/>
        <end position="212"/>
    </location>
</feature>
<proteinExistence type="inferred from homology"/>
<dbReference type="PIRSF" id="PIRSF011789">
    <property type="entry name" value="tRNA_splic_SEN2"/>
    <property type="match status" value="1"/>
</dbReference>